<evidence type="ECO:0000313" key="1">
    <source>
        <dbReference type="EMBL" id="CAN63645.1"/>
    </source>
</evidence>
<accession>A5BMA6</accession>
<sequence length="407" mass="45498">MSDEHVTGLQQVSYSCDSKATGNEDETFCQFTRKKKVNFPDIPKRPDMVRLGVRLFGADILVSLPHSSTPPSSSPKAEILDSSNVKAHTTDQIRLVPKMNFCVEPMHFGTVLFGKPWCSKQAIYSKGFTGRVKFFSVHDPTQVCYYISEVLDAGLLEPLFKQAESIEKAEKGNSKGMYSRGADESSLDDEKIAQNAGNNSNTENEKLIKLCSYAQQEGRGKENSIAIQPKLVLHYVPEISREPNKKVKENGCTSTDVANRFGLRIHFGSRAAAMQGGVRVLPRQNPSVPLSRLRNIGEIPIYRKISRYFPTSPARAQDTKSGSKIVDLGFVKFKSNGTTTKRPLKQIQKTQGAKEKQIFWFSLGVLNGFSRKSNENEFSRKSNENEFSRKSNGGWIFLGIKRGLQKK</sequence>
<organism evidence="1">
    <name type="scientific">Vitis vinifera</name>
    <name type="common">Grape</name>
    <dbReference type="NCBI Taxonomy" id="29760"/>
    <lineage>
        <taxon>Eukaryota</taxon>
        <taxon>Viridiplantae</taxon>
        <taxon>Streptophyta</taxon>
        <taxon>Embryophyta</taxon>
        <taxon>Tracheophyta</taxon>
        <taxon>Spermatophyta</taxon>
        <taxon>Magnoliopsida</taxon>
        <taxon>eudicotyledons</taxon>
        <taxon>Gunneridae</taxon>
        <taxon>Pentapetalae</taxon>
        <taxon>rosids</taxon>
        <taxon>Vitales</taxon>
        <taxon>Vitaceae</taxon>
        <taxon>Viteae</taxon>
        <taxon>Vitis</taxon>
    </lineage>
</organism>
<name>A5BMA6_VITVI</name>
<dbReference type="ExpressionAtlas" id="A5BMA6">
    <property type="expression patterns" value="baseline and differential"/>
</dbReference>
<dbReference type="Gene3D" id="3.30.160.360">
    <property type="match status" value="1"/>
</dbReference>
<dbReference type="AlphaFoldDB" id="A5BMA6"/>
<dbReference type="SMART" id="SM00541">
    <property type="entry name" value="FYRN"/>
    <property type="match status" value="1"/>
</dbReference>
<dbReference type="Pfam" id="PF05964">
    <property type="entry name" value="FYRN"/>
    <property type="match status" value="1"/>
</dbReference>
<dbReference type="PROSITE" id="PS51542">
    <property type="entry name" value="FYRN"/>
    <property type="match status" value="1"/>
</dbReference>
<dbReference type="InterPro" id="IPR003888">
    <property type="entry name" value="FYrich_N"/>
</dbReference>
<proteinExistence type="predicted"/>
<protein>
    <submittedName>
        <fullName evidence="1">Uncharacterized protein</fullName>
    </submittedName>
</protein>
<reference evidence="1" key="1">
    <citation type="journal article" date="2007" name="PLoS ONE">
        <title>The first genome sequence of an elite grapevine cultivar (Pinot noir Vitis vinifera L.): coping with a highly heterozygous genome.</title>
        <authorList>
            <person name="Velasco R."/>
            <person name="Zharkikh A."/>
            <person name="Troggio M."/>
            <person name="Cartwright D.A."/>
            <person name="Cestaro A."/>
            <person name="Pruss D."/>
            <person name="Pindo M."/>
            <person name="FitzGerald L.M."/>
            <person name="Vezzulli S."/>
            <person name="Reid J."/>
            <person name="Malacarne G."/>
            <person name="Iliev D."/>
            <person name="Coppola G."/>
            <person name="Wardell B."/>
            <person name="Micheletti D."/>
            <person name="Macalma T."/>
            <person name="Facci M."/>
            <person name="Mitchell J.T."/>
            <person name="Perazzolli M."/>
            <person name="Eldredge G."/>
            <person name="Gatto P."/>
            <person name="Oyzerski R."/>
            <person name="Moretto M."/>
            <person name="Gutin N."/>
            <person name="Stefanini M."/>
            <person name="Chen Y."/>
            <person name="Segala C."/>
            <person name="Davenport C."/>
            <person name="Dematte L."/>
            <person name="Mraz A."/>
            <person name="Battilana J."/>
            <person name="Stormo K."/>
            <person name="Costa F."/>
            <person name="Tao Q."/>
            <person name="Si-Ammour A."/>
            <person name="Harkins T."/>
            <person name="Lackey A."/>
            <person name="Perbost C."/>
            <person name="Taillon B."/>
            <person name="Stella A."/>
            <person name="Solovyev V."/>
            <person name="Fawcett J.A."/>
            <person name="Sterck L."/>
            <person name="Vandepoele K."/>
            <person name="Grando S.M."/>
            <person name="Toppo S."/>
            <person name="Moser C."/>
            <person name="Lanchbury J."/>
            <person name="Bogden R."/>
            <person name="Skolnick M."/>
            <person name="Sgaramella V."/>
            <person name="Bhatnagar S.K."/>
            <person name="Fontana P."/>
            <person name="Gutin A."/>
            <person name="Van de Peer Y."/>
            <person name="Salamini F."/>
            <person name="Viola R."/>
        </authorList>
    </citation>
    <scope>NUCLEOTIDE SEQUENCE</scope>
</reference>
<dbReference type="EMBL" id="AM464442">
    <property type="protein sequence ID" value="CAN63645.1"/>
    <property type="molecule type" value="Genomic_DNA"/>
</dbReference>
<dbReference type="GO" id="GO:0005634">
    <property type="term" value="C:nucleus"/>
    <property type="evidence" value="ECO:0007669"/>
    <property type="project" value="InterPro"/>
</dbReference>
<gene>
    <name evidence="1" type="ORF">VITISV_006300</name>
</gene>